<evidence type="ECO:0000256" key="1">
    <source>
        <dbReference type="SAM" id="Phobius"/>
    </source>
</evidence>
<feature type="transmembrane region" description="Helical" evidence="1">
    <location>
        <begin position="32"/>
        <end position="52"/>
    </location>
</feature>
<gene>
    <name evidence="2" type="ORF">EYB53_000605</name>
</gene>
<dbReference type="RefSeq" id="WP_135475636.1">
    <property type="nucleotide sequence ID" value="NZ_SIJK02000001.1"/>
</dbReference>
<comment type="caution">
    <text evidence="2">The sequence shown here is derived from an EMBL/GenBank/DDBJ whole genome shotgun (WGS) entry which is preliminary data.</text>
</comment>
<reference evidence="2 3" key="1">
    <citation type="submission" date="2021-03" db="EMBL/GenBank/DDBJ databases">
        <authorList>
            <person name="Grouzdev D.S."/>
        </authorList>
    </citation>
    <scope>NUCLEOTIDE SEQUENCE [LARGE SCALE GENOMIC DNA]</scope>
    <source>
        <strain evidence="2 3">M50-1</strain>
    </source>
</reference>
<keyword evidence="1" id="KW-1133">Transmembrane helix</keyword>
<sequence length="61" mass="6380">MGSTDSRRMKQASQRNGTLETRGILGNLSHGVATIIAVVITVGTVATVAFSLDRLFASFGV</sequence>
<evidence type="ECO:0000313" key="2">
    <source>
        <dbReference type="EMBL" id="MBP1464195.1"/>
    </source>
</evidence>
<accession>A0ABS4D431</accession>
<keyword evidence="1" id="KW-0472">Membrane</keyword>
<keyword evidence="3" id="KW-1185">Reference proteome</keyword>
<organism evidence="2 3">
    <name type="scientific">Candidatus Chloroploca mongolica</name>
    <dbReference type="NCBI Taxonomy" id="2528176"/>
    <lineage>
        <taxon>Bacteria</taxon>
        <taxon>Bacillati</taxon>
        <taxon>Chloroflexota</taxon>
        <taxon>Chloroflexia</taxon>
        <taxon>Chloroflexales</taxon>
        <taxon>Chloroflexineae</taxon>
        <taxon>Oscillochloridaceae</taxon>
        <taxon>Candidatus Chloroploca</taxon>
    </lineage>
</organism>
<proteinExistence type="predicted"/>
<evidence type="ECO:0000313" key="3">
    <source>
        <dbReference type="Proteomes" id="UP001193081"/>
    </source>
</evidence>
<protein>
    <submittedName>
        <fullName evidence="2">Uncharacterized protein</fullName>
    </submittedName>
</protein>
<name>A0ABS4D431_9CHLR</name>
<keyword evidence="1" id="KW-0812">Transmembrane</keyword>
<dbReference type="EMBL" id="SIJK02000001">
    <property type="protein sequence ID" value="MBP1464195.1"/>
    <property type="molecule type" value="Genomic_DNA"/>
</dbReference>
<dbReference type="Proteomes" id="UP001193081">
    <property type="component" value="Unassembled WGS sequence"/>
</dbReference>